<sequence length="609" mass="71705">MTDLKVCRICLRTDVKAYRYDQYQLKSFYEEVLTLKLGEEDKLPKYFCFECAILLHKFHKFKEKCCFGMKILEEMSCKGFITYELVNCIDRTKLNLLNKSPLERIILTYNTDEQFNIDTSVIIKEEVKQDDRQETCHDMQETCHERQEIFEDTNNSNDDAPFDDESDNIKNIDKNPKVLVVNKKKNKTQIQKHIKEKKKTVANERQCKEKNESNAKKGIKRLILMDSSKWKKYDLSEEDAVQEFQAKAFDDKYTSAAYKCTDCLKGFSQEDMLKRHIKIRHSESKGAIECQFCRMRFKRKCRLRQHIREHYTKFKCLRCNFICILESTALSHEQYHNGVTRKCKYCGKEFRYSSTYYTHLRTHRSQYVCTLCGSSFVSEAGLHQHKRVKHCTNDVKNVLEDDQVNKYCSRCNIQFETSAAYEEHLYHSAMHAEVEENGTENETVKPLKMFEKNTTEKITSLFKKRKIDDISFKSGKRCKKPTTCHQCGKHFNSQSACMKHHLEQHPGTSFCPPNERHICEICGASLAPGSVAVHKNMHTREKIFACETCGRQFYESVGLKRHMLTHTGEKPFACTSCDKRFTQSASLKLHYRTFHLKQPYPKRNRRKKE</sequence>
<keyword evidence="6 12" id="KW-0863">Zinc-finger</keyword>
<dbReference type="PROSITE" id="PS51915">
    <property type="entry name" value="ZAD"/>
    <property type="match status" value="1"/>
</dbReference>
<dbReference type="FunFam" id="3.30.160.60:FF:000097">
    <property type="entry name" value="Zinc finger protein"/>
    <property type="match status" value="1"/>
</dbReference>
<evidence type="ECO:0000259" key="14">
    <source>
        <dbReference type="PROSITE" id="PS50157"/>
    </source>
</evidence>
<dbReference type="PANTHER" id="PTHR24384">
    <property type="entry name" value="FINGER PUTATIVE TRANSCRIPTION FACTOR FAMILY-RELATED"/>
    <property type="match status" value="1"/>
</dbReference>
<dbReference type="PANTHER" id="PTHR24384:SF218">
    <property type="entry name" value="ZINC FINGER PROTEIN 502"/>
    <property type="match status" value="1"/>
</dbReference>
<proteinExistence type="inferred from homology"/>
<dbReference type="InterPro" id="IPR013087">
    <property type="entry name" value="Znf_C2H2_type"/>
</dbReference>
<keyword evidence="11" id="KW-0539">Nucleus</keyword>
<feature type="binding site" evidence="13">
    <location>
        <position position="7"/>
    </location>
    <ligand>
        <name>Zn(2+)</name>
        <dbReference type="ChEBI" id="CHEBI:29105"/>
    </ligand>
</feature>
<dbReference type="InterPro" id="IPR036236">
    <property type="entry name" value="Znf_C2H2_sf"/>
</dbReference>
<dbReference type="Gene3D" id="3.30.160.60">
    <property type="entry name" value="Classic Zinc Finger"/>
    <property type="match status" value="4"/>
</dbReference>
<evidence type="ECO:0000256" key="8">
    <source>
        <dbReference type="ARBA" id="ARBA00023015"/>
    </source>
</evidence>
<feature type="domain" description="ZAD" evidence="15">
    <location>
        <begin position="5"/>
        <end position="75"/>
    </location>
</feature>
<feature type="domain" description="C2H2-type" evidence="14">
    <location>
        <begin position="544"/>
        <end position="571"/>
    </location>
</feature>
<dbReference type="Pfam" id="PF07776">
    <property type="entry name" value="zf-AD"/>
    <property type="match status" value="1"/>
</dbReference>
<evidence type="ECO:0000256" key="12">
    <source>
        <dbReference type="PROSITE-ProRule" id="PRU00042"/>
    </source>
</evidence>
<gene>
    <name evidence="16" type="ORF">EEDITHA_LOCUS13049</name>
</gene>
<dbReference type="FunFam" id="3.30.160.60:FF:000100">
    <property type="entry name" value="Zinc finger 45-like"/>
    <property type="match status" value="1"/>
</dbReference>
<evidence type="ECO:0000256" key="11">
    <source>
        <dbReference type="ARBA" id="ARBA00023242"/>
    </source>
</evidence>
<organism evidence="16 17">
    <name type="scientific">Euphydryas editha</name>
    <name type="common">Edith's checkerspot</name>
    <dbReference type="NCBI Taxonomy" id="104508"/>
    <lineage>
        <taxon>Eukaryota</taxon>
        <taxon>Metazoa</taxon>
        <taxon>Ecdysozoa</taxon>
        <taxon>Arthropoda</taxon>
        <taxon>Hexapoda</taxon>
        <taxon>Insecta</taxon>
        <taxon>Pterygota</taxon>
        <taxon>Neoptera</taxon>
        <taxon>Endopterygota</taxon>
        <taxon>Lepidoptera</taxon>
        <taxon>Glossata</taxon>
        <taxon>Ditrysia</taxon>
        <taxon>Papilionoidea</taxon>
        <taxon>Nymphalidae</taxon>
        <taxon>Nymphalinae</taxon>
        <taxon>Euphydryas</taxon>
    </lineage>
</organism>
<name>A0AAU9UE55_EUPED</name>
<comment type="caution">
    <text evidence="16">The sequence shown here is derived from an EMBL/GenBank/DDBJ whole genome shotgun (WGS) entry which is preliminary data.</text>
</comment>
<dbReference type="SMART" id="SM00868">
    <property type="entry name" value="zf-AD"/>
    <property type="match status" value="1"/>
</dbReference>
<feature type="binding site" evidence="13">
    <location>
        <position position="48"/>
    </location>
    <ligand>
        <name>Zn(2+)</name>
        <dbReference type="ChEBI" id="CHEBI:29105"/>
    </ligand>
</feature>
<keyword evidence="9" id="KW-0238">DNA-binding</keyword>
<evidence type="ECO:0000256" key="3">
    <source>
        <dbReference type="ARBA" id="ARBA00006991"/>
    </source>
</evidence>
<reference evidence="16" key="1">
    <citation type="submission" date="2022-03" db="EMBL/GenBank/DDBJ databases">
        <authorList>
            <person name="Tunstrom K."/>
        </authorList>
    </citation>
    <scope>NUCLEOTIDE SEQUENCE</scope>
</reference>
<evidence type="ECO:0000256" key="9">
    <source>
        <dbReference type="ARBA" id="ARBA00023125"/>
    </source>
</evidence>
<keyword evidence="10" id="KW-0804">Transcription</keyword>
<evidence type="ECO:0000256" key="2">
    <source>
        <dbReference type="ARBA" id="ARBA00004123"/>
    </source>
</evidence>
<dbReference type="Gene3D" id="3.40.1800.20">
    <property type="match status" value="1"/>
</dbReference>
<feature type="domain" description="C2H2-type" evidence="14">
    <location>
        <begin position="572"/>
        <end position="600"/>
    </location>
</feature>
<dbReference type="InterPro" id="IPR012934">
    <property type="entry name" value="Znf_AD"/>
</dbReference>
<keyword evidence="8" id="KW-0805">Transcription regulation</keyword>
<evidence type="ECO:0000256" key="13">
    <source>
        <dbReference type="PROSITE-ProRule" id="PRU01263"/>
    </source>
</evidence>
<feature type="binding site" evidence="13">
    <location>
        <position position="51"/>
    </location>
    <ligand>
        <name>Zn(2+)</name>
        <dbReference type="ChEBI" id="CHEBI:29105"/>
    </ligand>
</feature>
<dbReference type="InterPro" id="IPR050752">
    <property type="entry name" value="C2H2-ZF_domain"/>
</dbReference>
<feature type="domain" description="C2H2-type" evidence="14">
    <location>
        <begin position="341"/>
        <end position="368"/>
    </location>
</feature>
<evidence type="ECO:0000256" key="10">
    <source>
        <dbReference type="ARBA" id="ARBA00023163"/>
    </source>
</evidence>
<evidence type="ECO:0000259" key="15">
    <source>
        <dbReference type="PROSITE" id="PS51915"/>
    </source>
</evidence>
<dbReference type="GO" id="GO:0005634">
    <property type="term" value="C:nucleus"/>
    <property type="evidence" value="ECO:0007669"/>
    <property type="project" value="UniProtKB-SubCell"/>
</dbReference>
<feature type="binding site" evidence="13">
    <location>
        <position position="10"/>
    </location>
    <ligand>
        <name>Zn(2+)</name>
        <dbReference type="ChEBI" id="CHEBI:29105"/>
    </ligand>
</feature>
<dbReference type="AlphaFoldDB" id="A0AAU9UE55"/>
<feature type="domain" description="C2H2-type" evidence="14">
    <location>
        <begin position="482"/>
        <end position="510"/>
    </location>
</feature>
<protein>
    <submittedName>
        <fullName evidence="16">Uncharacterized protein</fullName>
    </submittedName>
</protein>
<evidence type="ECO:0000256" key="7">
    <source>
        <dbReference type="ARBA" id="ARBA00022833"/>
    </source>
</evidence>
<comment type="function">
    <text evidence="1">May be involved in transcriptional regulation.</text>
</comment>
<accession>A0AAU9UE55</accession>
<keyword evidence="7 13" id="KW-0862">Zinc</keyword>
<evidence type="ECO:0000256" key="5">
    <source>
        <dbReference type="ARBA" id="ARBA00022737"/>
    </source>
</evidence>
<evidence type="ECO:0000256" key="6">
    <source>
        <dbReference type="ARBA" id="ARBA00022771"/>
    </source>
</evidence>
<dbReference type="PROSITE" id="PS50157">
    <property type="entry name" value="ZINC_FINGER_C2H2_2"/>
    <property type="match status" value="7"/>
</dbReference>
<dbReference type="EMBL" id="CAKOGL010000018">
    <property type="protein sequence ID" value="CAH2097876.1"/>
    <property type="molecule type" value="Genomic_DNA"/>
</dbReference>
<dbReference type="GO" id="GO:0008270">
    <property type="term" value="F:zinc ion binding"/>
    <property type="evidence" value="ECO:0007669"/>
    <property type="project" value="UniProtKB-UniRule"/>
</dbReference>
<dbReference type="Proteomes" id="UP001153954">
    <property type="component" value="Unassembled WGS sequence"/>
</dbReference>
<feature type="domain" description="C2H2-type" evidence="14">
    <location>
        <begin position="288"/>
        <end position="310"/>
    </location>
</feature>
<dbReference type="PROSITE" id="PS00028">
    <property type="entry name" value="ZINC_FINGER_C2H2_1"/>
    <property type="match status" value="7"/>
</dbReference>
<comment type="subcellular location">
    <subcellularLocation>
        <location evidence="2">Nucleus</location>
    </subcellularLocation>
</comment>
<feature type="domain" description="C2H2-type" evidence="14">
    <location>
        <begin position="367"/>
        <end position="390"/>
    </location>
</feature>
<keyword evidence="17" id="KW-1185">Reference proteome</keyword>
<evidence type="ECO:0000313" key="17">
    <source>
        <dbReference type="Proteomes" id="UP001153954"/>
    </source>
</evidence>
<evidence type="ECO:0000256" key="1">
    <source>
        <dbReference type="ARBA" id="ARBA00003767"/>
    </source>
</evidence>
<dbReference type="SUPFAM" id="SSF57667">
    <property type="entry name" value="beta-beta-alpha zinc fingers"/>
    <property type="match status" value="3"/>
</dbReference>
<keyword evidence="4 13" id="KW-0479">Metal-binding</keyword>
<dbReference type="Pfam" id="PF00096">
    <property type="entry name" value="zf-C2H2"/>
    <property type="match status" value="4"/>
</dbReference>
<dbReference type="GO" id="GO:0000981">
    <property type="term" value="F:DNA-binding transcription factor activity, RNA polymerase II-specific"/>
    <property type="evidence" value="ECO:0007669"/>
    <property type="project" value="TreeGrafter"/>
</dbReference>
<evidence type="ECO:0000256" key="4">
    <source>
        <dbReference type="ARBA" id="ARBA00022723"/>
    </source>
</evidence>
<dbReference type="SUPFAM" id="SSF57716">
    <property type="entry name" value="Glucocorticoid receptor-like (DNA-binding domain)"/>
    <property type="match status" value="1"/>
</dbReference>
<dbReference type="SMART" id="SM00355">
    <property type="entry name" value="ZnF_C2H2"/>
    <property type="match status" value="10"/>
</dbReference>
<dbReference type="GO" id="GO:0000978">
    <property type="term" value="F:RNA polymerase II cis-regulatory region sequence-specific DNA binding"/>
    <property type="evidence" value="ECO:0007669"/>
    <property type="project" value="TreeGrafter"/>
</dbReference>
<keyword evidence="5" id="KW-0677">Repeat</keyword>
<evidence type="ECO:0000313" key="16">
    <source>
        <dbReference type="EMBL" id="CAH2097876.1"/>
    </source>
</evidence>
<comment type="similarity">
    <text evidence="3">Belongs to the krueppel C2H2-type zinc-finger protein family.</text>
</comment>
<feature type="domain" description="C2H2-type" evidence="14">
    <location>
        <begin position="258"/>
        <end position="286"/>
    </location>
</feature>